<evidence type="ECO:0000313" key="1">
    <source>
        <dbReference type="EMBL" id="TWP42232.1"/>
    </source>
</evidence>
<evidence type="ECO:0000313" key="2">
    <source>
        <dbReference type="Proteomes" id="UP000316639"/>
    </source>
</evidence>
<dbReference type="Proteomes" id="UP000316639">
    <property type="component" value="Unassembled WGS sequence"/>
</dbReference>
<reference evidence="1 2" key="1">
    <citation type="submission" date="2019-07" db="EMBL/GenBank/DDBJ databases">
        <title>Lentzea xizangensis sp. nov., isolated from Qinghai-Tibetan Plateau Soils.</title>
        <authorList>
            <person name="Huang J."/>
        </authorList>
    </citation>
    <scope>NUCLEOTIDE SEQUENCE [LARGE SCALE GENOMIC DNA]</scope>
    <source>
        <strain evidence="1 2">FXJ1.1311</strain>
    </source>
</reference>
<dbReference type="AlphaFoldDB" id="A0A563EDN5"/>
<protein>
    <submittedName>
        <fullName evidence="1">IS5/IS1182 family transposase</fullName>
    </submittedName>
</protein>
<sequence>MLIPSDRVAERTDEGRHRWYSGRHRTFGGNIQFLSSAAGFPPWGVG</sequence>
<gene>
    <name evidence="1" type="ORF">FKR81_43115</name>
</gene>
<accession>A0A563EDN5</accession>
<proteinExistence type="predicted"/>
<comment type="caution">
    <text evidence="1">The sequence shown here is derived from an EMBL/GenBank/DDBJ whole genome shotgun (WGS) entry which is preliminary data.</text>
</comment>
<keyword evidence="2" id="KW-1185">Reference proteome</keyword>
<name>A0A563EDN5_9PSEU</name>
<organism evidence="1 2">
    <name type="scientific">Lentzea tibetensis</name>
    <dbReference type="NCBI Taxonomy" id="2591470"/>
    <lineage>
        <taxon>Bacteria</taxon>
        <taxon>Bacillati</taxon>
        <taxon>Actinomycetota</taxon>
        <taxon>Actinomycetes</taxon>
        <taxon>Pseudonocardiales</taxon>
        <taxon>Pseudonocardiaceae</taxon>
        <taxon>Lentzea</taxon>
    </lineage>
</organism>
<dbReference type="EMBL" id="VOBR01000106">
    <property type="protein sequence ID" value="TWP42232.1"/>
    <property type="molecule type" value="Genomic_DNA"/>
</dbReference>
<feature type="non-terminal residue" evidence="1">
    <location>
        <position position="46"/>
    </location>
</feature>